<protein>
    <submittedName>
        <fullName evidence="2">Uncharacterized protein</fullName>
    </submittedName>
</protein>
<dbReference type="AlphaFoldDB" id="A0A8S3D9D9"/>
<feature type="compositionally biased region" description="Basic and acidic residues" evidence="1">
    <location>
        <begin position="1"/>
        <end position="18"/>
    </location>
</feature>
<accession>A0A8S3D9D9</accession>
<proteinExistence type="predicted"/>
<reference evidence="2" key="1">
    <citation type="submission" date="2021-02" db="EMBL/GenBank/DDBJ databases">
        <authorList>
            <person name="Nowell W R."/>
        </authorList>
    </citation>
    <scope>NUCLEOTIDE SEQUENCE</scope>
</reference>
<dbReference type="Proteomes" id="UP000676336">
    <property type="component" value="Unassembled WGS sequence"/>
</dbReference>
<feature type="region of interest" description="Disordered" evidence="1">
    <location>
        <begin position="1"/>
        <end position="31"/>
    </location>
</feature>
<comment type="caution">
    <text evidence="2">The sequence shown here is derived from an EMBL/GenBank/DDBJ whole genome shotgun (WGS) entry which is preliminary data.</text>
</comment>
<sequence length="31" mass="3778">MAEWGKGDPRWIVEDRPDATNPNNWHWKEKN</sequence>
<gene>
    <name evidence="2" type="ORF">SMN809_LOCUS56486</name>
</gene>
<name>A0A8S3D9D9_9BILA</name>
<evidence type="ECO:0000313" key="2">
    <source>
        <dbReference type="EMBL" id="CAF4994828.1"/>
    </source>
</evidence>
<dbReference type="EMBL" id="CAJOBI010202151">
    <property type="protein sequence ID" value="CAF4994828.1"/>
    <property type="molecule type" value="Genomic_DNA"/>
</dbReference>
<organism evidence="2 3">
    <name type="scientific">Rotaria magnacalcarata</name>
    <dbReference type="NCBI Taxonomy" id="392030"/>
    <lineage>
        <taxon>Eukaryota</taxon>
        <taxon>Metazoa</taxon>
        <taxon>Spiralia</taxon>
        <taxon>Gnathifera</taxon>
        <taxon>Rotifera</taxon>
        <taxon>Eurotatoria</taxon>
        <taxon>Bdelloidea</taxon>
        <taxon>Philodinida</taxon>
        <taxon>Philodinidae</taxon>
        <taxon>Rotaria</taxon>
    </lineage>
</organism>
<evidence type="ECO:0000256" key="1">
    <source>
        <dbReference type="SAM" id="MobiDB-lite"/>
    </source>
</evidence>
<feature type="non-terminal residue" evidence="2">
    <location>
        <position position="1"/>
    </location>
</feature>
<evidence type="ECO:0000313" key="3">
    <source>
        <dbReference type="Proteomes" id="UP000676336"/>
    </source>
</evidence>